<gene>
    <name evidence="8" type="ORF">DI536_02135</name>
</gene>
<dbReference type="PANTHER" id="PTHR10755:SF0">
    <property type="entry name" value="OXYGEN-DEPENDENT COPROPORPHYRINOGEN-III OXIDASE, MITOCHONDRIAL"/>
    <property type="match status" value="1"/>
</dbReference>
<comment type="similarity">
    <text evidence="2">Belongs to the aerobic coproporphyrinogen-III oxidase family.</text>
</comment>
<sequence length="324" mass="35535">MTRALPTSSRTRAVLELIEALQRHFATGLGSLDAEFTPIEWLRDGGRHGGGLRYARVESAVFNRASVNVSCVHYEDDATRPVVAATALSAIVHPRHPLAPSIHLHVSFTEPRSGEGTWRLMADLNPSHALAAQTARFTAALSEVMGPHAAHARDEGDRYFLIPALGRTRGVTHFYVEQFRTDDALAERFARTAIDTYLSLLRDTPAREATGAEKQQQREYHTLYLFQVLTLDRGTTSGLLAHDQNDVGVMGSLPAFVDRELLASWASKVPAPQHELVRALVNVIPADGHVTDAVRAELAKRVRAHYRAHPDALGLQASGSITPR</sequence>
<evidence type="ECO:0000313" key="9">
    <source>
        <dbReference type="Proteomes" id="UP000249061"/>
    </source>
</evidence>
<comment type="subunit">
    <text evidence="3">Homodimer.</text>
</comment>
<comment type="caution">
    <text evidence="8">The sequence shown here is derived from an EMBL/GenBank/DDBJ whole genome shotgun (WGS) entry which is preliminary data.</text>
</comment>
<proteinExistence type="inferred from homology"/>
<keyword evidence="5" id="KW-0560">Oxidoreductase</keyword>
<accession>A0A2W5W678</accession>
<dbReference type="GO" id="GO:0005737">
    <property type="term" value="C:cytoplasm"/>
    <property type="evidence" value="ECO:0007669"/>
    <property type="project" value="TreeGrafter"/>
</dbReference>
<organism evidence="8 9">
    <name type="scientific">Archangium gephyra</name>
    <dbReference type="NCBI Taxonomy" id="48"/>
    <lineage>
        <taxon>Bacteria</taxon>
        <taxon>Pseudomonadati</taxon>
        <taxon>Myxococcota</taxon>
        <taxon>Myxococcia</taxon>
        <taxon>Myxococcales</taxon>
        <taxon>Cystobacterineae</taxon>
        <taxon>Archangiaceae</taxon>
        <taxon>Archangium</taxon>
    </lineage>
</organism>
<comment type="pathway">
    <text evidence="1">Porphyrin-containing compound metabolism; protoporphyrin-IX biosynthesis; protoporphyrinogen-IX from coproporphyrinogen-III (O2 route): step 1/1.</text>
</comment>
<evidence type="ECO:0000256" key="3">
    <source>
        <dbReference type="ARBA" id="ARBA00011738"/>
    </source>
</evidence>
<dbReference type="SUPFAM" id="SSF102886">
    <property type="entry name" value="Coproporphyrinogen III oxidase"/>
    <property type="match status" value="1"/>
</dbReference>
<evidence type="ECO:0000256" key="6">
    <source>
        <dbReference type="ARBA" id="ARBA00023133"/>
    </source>
</evidence>
<evidence type="ECO:0000256" key="2">
    <source>
        <dbReference type="ARBA" id="ARBA00010644"/>
    </source>
</evidence>
<dbReference type="GO" id="GO:0006782">
    <property type="term" value="P:protoporphyrinogen IX biosynthetic process"/>
    <property type="evidence" value="ECO:0007669"/>
    <property type="project" value="TreeGrafter"/>
</dbReference>
<dbReference type="Proteomes" id="UP000249061">
    <property type="component" value="Unassembled WGS sequence"/>
</dbReference>
<dbReference type="EC" id="1.3.3.3" evidence="4"/>
<evidence type="ECO:0000256" key="4">
    <source>
        <dbReference type="ARBA" id="ARBA00012869"/>
    </source>
</evidence>
<protein>
    <recommendedName>
        <fullName evidence="4">coproporphyrinogen oxidase</fullName>
        <ecNumber evidence="4">1.3.3.3</ecNumber>
    </recommendedName>
</protein>
<dbReference type="Pfam" id="PF01218">
    <property type="entry name" value="Coprogen_oxidas"/>
    <property type="match status" value="1"/>
</dbReference>
<reference evidence="8 9" key="1">
    <citation type="submission" date="2017-08" db="EMBL/GenBank/DDBJ databases">
        <title>Infants hospitalized years apart are colonized by the same room-sourced microbial strains.</title>
        <authorList>
            <person name="Brooks B."/>
            <person name="Olm M.R."/>
            <person name="Firek B.A."/>
            <person name="Baker R."/>
            <person name="Thomas B.C."/>
            <person name="Morowitz M.J."/>
            <person name="Banfield J.F."/>
        </authorList>
    </citation>
    <scope>NUCLEOTIDE SEQUENCE [LARGE SCALE GENOMIC DNA]</scope>
    <source>
        <strain evidence="8">S2_003_000_R2_14</strain>
    </source>
</reference>
<dbReference type="InterPro" id="IPR036406">
    <property type="entry name" value="Coprogen_oxidase_aer_sf"/>
</dbReference>
<dbReference type="GO" id="GO:0004109">
    <property type="term" value="F:coproporphyrinogen oxidase activity"/>
    <property type="evidence" value="ECO:0007669"/>
    <property type="project" value="UniProtKB-EC"/>
</dbReference>
<dbReference type="InterPro" id="IPR001260">
    <property type="entry name" value="Coprogen_oxidase_aer"/>
</dbReference>
<name>A0A2W5W678_9BACT</name>
<dbReference type="Gene3D" id="3.40.1500.10">
    <property type="entry name" value="Coproporphyrinogen III oxidase, aerobic"/>
    <property type="match status" value="1"/>
</dbReference>
<dbReference type="AlphaFoldDB" id="A0A2W5W678"/>
<keyword evidence="7" id="KW-0627">Porphyrin biosynthesis</keyword>
<dbReference type="EMBL" id="QFQP01000001">
    <property type="protein sequence ID" value="PZR18701.1"/>
    <property type="molecule type" value="Genomic_DNA"/>
</dbReference>
<dbReference type="PANTHER" id="PTHR10755">
    <property type="entry name" value="COPROPORPHYRINOGEN III OXIDASE, MITOCHONDRIAL"/>
    <property type="match status" value="1"/>
</dbReference>
<evidence type="ECO:0000256" key="1">
    <source>
        <dbReference type="ARBA" id="ARBA00005168"/>
    </source>
</evidence>
<evidence type="ECO:0000256" key="7">
    <source>
        <dbReference type="ARBA" id="ARBA00023244"/>
    </source>
</evidence>
<evidence type="ECO:0000256" key="5">
    <source>
        <dbReference type="ARBA" id="ARBA00023002"/>
    </source>
</evidence>
<evidence type="ECO:0000313" key="8">
    <source>
        <dbReference type="EMBL" id="PZR18701.1"/>
    </source>
</evidence>
<keyword evidence="6" id="KW-0350">Heme biosynthesis</keyword>